<keyword evidence="7" id="KW-1185">Reference proteome</keyword>
<accession>A0ABT2AJS7</accession>
<proteinExistence type="inferred from homology"/>
<evidence type="ECO:0000313" key="7">
    <source>
        <dbReference type="Proteomes" id="UP001206572"/>
    </source>
</evidence>
<comment type="caution">
    <text evidence="6">The sequence shown here is derived from an EMBL/GenBank/DDBJ whole genome shotgun (WGS) entry which is preliminary data.</text>
</comment>
<gene>
    <name evidence="6" type="primary">gcvA</name>
    <name evidence="6" type="ORF">NX780_08995</name>
</gene>
<dbReference type="NCBIfam" id="NF008352">
    <property type="entry name" value="PRK11139.1"/>
    <property type="match status" value="1"/>
</dbReference>
<dbReference type="InterPro" id="IPR005119">
    <property type="entry name" value="LysR_subst-bd"/>
</dbReference>
<reference evidence="6 7" key="1">
    <citation type="submission" date="2022-08" db="EMBL/GenBank/DDBJ databases">
        <title>Reclassification of Massilia species as members of the genera Telluria, Duganella, Pseudoduganella, Mokoshia gen. nov. and Zemynaea gen. nov. using orthogonal and non-orthogonal genome-based approaches.</title>
        <authorList>
            <person name="Bowman J.P."/>
        </authorList>
    </citation>
    <scope>NUCLEOTIDE SEQUENCE [LARGE SCALE GENOMIC DNA]</scope>
    <source>
        <strain evidence="6 7">JCM 31661</strain>
    </source>
</reference>
<keyword evidence="4" id="KW-0804">Transcription</keyword>
<dbReference type="InterPro" id="IPR000847">
    <property type="entry name" value="LysR_HTH_N"/>
</dbReference>
<comment type="similarity">
    <text evidence="1">Belongs to the LysR transcriptional regulatory family.</text>
</comment>
<dbReference type="CDD" id="cd08432">
    <property type="entry name" value="PBP2_GcdR_TrpI_HvrB_AmpR_like"/>
    <property type="match status" value="1"/>
</dbReference>
<organism evidence="6 7">
    <name type="scientific">Massilia agri</name>
    <dbReference type="NCBI Taxonomy" id="1886785"/>
    <lineage>
        <taxon>Bacteria</taxon>
        <taxon>Pseudomonadati</taxon>
        <taxon>Pseudomonadota</taxon>
        <taxon>Betaproteobacteria</taxon>
        <taxon>Burkholderiales</taxon>
        <taxon>Oxalobacteraceae</taxon>
        <taxon>Telluria group</taxon>
        <taxon>Massilia</taxon>
    </lineage>
</organism>
<dbReference type="PANTHER" id="PTHR30537:SF79">
    <property type="entry name" value="TRANSCRIPTIONAL REGULATOR-RELATED"/>
    <property type="match status" value="1"/>
</dbReference>
<dbReference type="Pfam" id="PF00126">
    <property type="entry name" value="HTH_1"/>
    <property type="match status" value="1"/>
</dbReference>
<evidence type="ECO:0000313" key="6">
    <source>
        <dbReference type="EMBL" id="MCS0596487.1"/>
    </source>
</evidence>
<dbReference type="Proteomes" id="UP001206572">
    <property type="component" value="Unassembled WGS sequence"/>
</dbReference>
<dbReference type="InterPro" id="IPR036388">
    <property type="entry name" value="WH-like_DNA-bd_sf"/>
</dbReference>
<evidence type="ECO:0000259" key="5">
    <source>
        <dbReference type="PROSITE" id="PS50931"/>
    </source>
</evidence>
<sequence>MSLPPLHTLRAFEAIGRLGSFTLAARELHLTHSAVSHQMRALESSLQTTLIDRSRREVALTPQGRQFLATVRPLLQQLSSAAEALRQAGRRRLRINVLPSFAARWLLPRLGDFFLRHPDIEVEVAATQAVVDLHAAGAHLAIRTGRGQWAGVHSELLFEEDLFPVASPAYLREHGIATLADLGRATLLRDDDNDWDAWLHISALDPAPASFGAVYRDSALVLQAAESGQGVALARSWLARDALRTGQLRRIGELAIPSPASYFLVTPREAPVNPEVGEFAAWIRGCAATPA</sequence>
<evidence type="ECO:0000256" key="1">
    <source>
        <dbReference type="ARBA" id="ARBA00009437"/>
    </source>
</evidence>
<dbReference type="Gene3D" id="3.40.190.10">
    <property type="entry name" value="Periplasmic binding protein-like II"/>
    <property type="match status" value="2"/>
</dbReference>
<protein>
    <submittedName>
        <fullName evidence="6">Transcriptional regulator GcvA</fullName>
    </submittedName>
</protein>
<keyword evidence="2" id="KW-0805">Transcription regulation</keyword>
<evidence type="ECO:0000256" key="2">
    <source>
        <dbReference type="ARBA" id="ARBA00023015"/>
    </source>
</evidence>
<dbReference type="InterPro" id="IPR058163">
    <property type="entry name" value="LysR-type_TF_proteobact-type"/>
</dbReference>
<dbReference type="SUPFAM" id="SSF46785">
    <property type="entry name" value="Winged helix' DNA-binding domain"/>
    <property type="match status" value="1"/>
</dbReference>
<dbReference type="Gene3D" id="1.10.10.10">
    <property type="entry name" value="Winged helix-like DNA-binding domain superfamily/Winged helix DNA-binding domain"/>
    <property type="match status" value="1"/>
</dbReference>
<dbReference type="EMBL" id="JANUHA010000005">
    <property type="protein sequence ID" value="MCS0596487.1"/>
    <property type="molecule type" value="Genomic_DNA"/>
</dbReference>
<keyword evidence="3" id="KW-0238">DNA-binding</keyword>
<dbReference type="RefSeq" id="WP_258827527.1">
    <property type="nucleotide sequence ID" value="NZ_JANUHA010000005.1"/>
</dbReference>
<dbReference type="InterPro" id="IPR036390">
    <property type="entry name" value="WH_DNA-bd_sf"/>
</dbReference>
<feature type="domain" description="HTH lysR-type" evidence="5">
    <location>
        <begin position="4"/>
        <end position="61"/>
    </location>
</feature>
<dbReference type="SUPFAM" id="SSF53850">
    <property type="entry name" value="Periplasmic binding protein-like II"/>
    <property type="match status" value="1"/>
</dbReference>
<evidence type="ECO:0000256" key="3">
    <source>
        <dbReference type="ARBA" id="ARBA00023125"/>
    </source>
</evidence>
<dbReference type="PROSITE" id="PS50931">
    <property type="entry name" value="HTH_LYSR"/>
    <property type="match status" value="1"/>
</dbReference>
<evidence type="ECO:0000256" key="4">
    <source>
        <dbReference type="ARBA" id="ARBA00023163"/>
    </source>
</evidence>
<dbReference type="PRINTS" id="PR00039">
    <property type="entry name" value="HTHLYSR"/>
</dbReference>
<dbReference type="Pfam" id="PF03466">
    <property type="entry name" value="LysR_substrate"/>
    <property type="match status" value="1"/>
</dbReference>
<dbReference type="PANTHER" id="PTHR30537">
    <property type="entry name" value="HTH-TYPE TRANSCRIPTIONAL REGULATOR"/>
    <property type="match status" value="1"/>
</dbReference>
<name>A0ABT2AJS7_9BURK</name>